<organism evidence="1 2">
    <name type="scientific">Mannheimia haemolytica</name>
    <name type="common">Pasteurella haemolytica</name>
    <dbReference type="NCBI Taxonomy" id="75985"/>
    <lineage>
        <taxon>Bacteria</taxon>
        <taxon>Pseudomonadati</taxon>
        <taxon>Pseudomonadota</taxon>
        <taxon>Gammaproteobacteria</taxon>
        <taxon>Pasteurellales</taxon>
        <taxon>Pasteurellaceae</taxon>
        <taxon>Mannheimia</taxon>
    </lineage>
</organism>
<sequence>MLQKKRLRIEPDADKIPLSHFYCEYAQGVKFDDKAAFIESLNKALEYYPQSTRASIILGDFY</sequence>
<dbReference type="Proteomes" id="UP000254802">
    <property type="component" value="Unassembled WGS sequence"/>
</dbReference>
<reference evidence="1 2" key="1">
    <citation type="submission" date="2018-06" db="EMBL/GenBank/DDBJ databases">
        <authorList>
            <consortium name="Pathogen Informatics"/>
            <person name="Doyle S."/>
        </authorList>
    </citation>
    <scope>NUCLEOTIDE SEQUENCE [LARGE SCALE GENOMIC DNA]</scope>
    <source>
        <strain evidence="1 2">NCTC10638</strain>
    </source>
</reference>
<name>A0A378MZJ7_MANHA</name>
<accession>A0A378MZJ7</accession>
<evidence type="ECO:0000313" key="1">
    <source>
        <dbReference type="EMBL" id="STY61622.1"/>
    </source>
</evidence>
<gene>
    <name evidence="1" type="ORF">NCTC10638_02842</name>
</gene>
<dbReference type="AlphaFoldDB" id="A0A378MZJ7"/>
<evidence type="ECO:0000313" key="2">
    <source>
        <dbReference type="Proteomes" id="UP000254802"/>
    </source>
</evidence>
<protein>
    <submittedName>
        <fullName evidence="1">Tetratricopeptide repeat protein</fullName>
    </submittedName>
</protein>
<dbReference type="EMBL" id="UGPN01000002">
    <property type="protein sequence ID" value="STY61622.1"/>
    <property type="molecule type" value="Genomic_DNA"/>
</dbReference>
<proteinExistence type="predicted"/>